<protein>
    <submittedName>
        <fullName evidence="2">Uncharacterized protein</fullName>
    </submittedName>
</protein>
<feature type="region of interest" description="Disordered" evidence="1">
    <location>
        <begin position="1"/>
        <end position="21"/>
    </location>
</feature>
<proteinExistence type="predicted"/>
<evidence type="ECO:0000256" key="1">
    <source>
        <dbReference type="SAM" id="MobiDB-lite"/>
    </source>
</evidence>
<evidence type="ECO:0000313" key="3">
    <source>
        <dbReference type="Proteomes" id="UP001497453"/>
    </source>
</evidence>
<feature type="region of interest" description="Disordered" evidence="1">
    <location>
        <begin position="106"/>
        <end position="204"/>
    </location>
</feature>
<organism evidence="2 3">
    <name type="scientific">Somion occarium</name>
    <dbReference type="NCBI Taxonomy" id="3059160"/>
    <lineage>
        <taxon>Eukaryota</taxon>
        <taxon>Fungi</taxon>
        <taxon>Dikarya</taxon>
        <taxon>Basidiomycota</taxon>
        <taxon>Agaricomycotina</taxon>
        <taxon>Agaricomycetes</taxon>
        <taxon>Polyporales</taxon>
        <taxon>Cerrenaceae</taxon>
        <taxon>Somion</taxon>
    </lineage>
</organism>
<gene>
    <name evidence="2" type="ORF">GFSPODELE1_LOCUS6767</name>
</gene>
<feature type="compositionally biased region" description="Basic residues" evidence="1">
    <location>
        <begin position="156"/>
        <end position="169"/>
    </location>
</feature>
<feature type="region of interest" description="Disordered" evidence="1">
    <location>
        <begin position="47"/>
        <end position="86"/>
    </location>
</feature>
<accession>A0ABP1DM75</accession>
<evidence type="ECO:0000313" key="2">
    <source>
        <dbReference type="EMBL" id="CAL1708247.1"/>
    </source>
</evidence>
<reference evidence="3" key="1">
    <citation type="submission" date="2024-04" db="EMBL/GenBank/DDBJ databases">
        <authorList>
            <person name="Shaw F."/>
            <person name="Minotto A."/>
        </authorList>
    </citation>
    <scope>NUCLEOTIDE SEQUENCE [LARGE SCALE GENOMIC DNA]</scope>
</reference>
<dbReference type="EMBL" id="OZ037947">
    <property type="protein sequence ID" value="CAL1708247.1"/>
    <property type="molecule type" value="Genomic_DNA"/>
</dbReference>
<name>A0ABP1DM75_9APHY</name>
<keyword evidence="3" id="KW-1185">Reference proteome</keyword>
<sequence length="204" mass="22630">MGHAVPRTPTQDKTWEPTDYPEAGTFVYTASSLNVPHPLEWKTIRPKLRHMSEPTQSEGDMKPSSSKTDIVEASSSTLQFGEGSQDVSQNTVRLAPQEMIPVGVYGQDKERLPREKTHVKGRGQDHISEAQKAPVAFEIRKRRRVQNDSVTEPPPKRKRGRPPGSKNKRVANPESTQQLGDQGRPDVKMVGIMVKSTRSGPATS</sequence>
<dbReference type="Proteomes" id="UP001497453">
    <property type="component" value="Chromosome 4"/>
</dbReference>
<feature type="compositionally biased region" description="Basic and acidic residues" evidence="1">
    <location>
        <begin position="107"/>
        <end position="129"/>
    </location>
</feature>
<feature type="compositionally biased region" description="Polar residues" evidence="1">
    <location>
        <begin position="53"/>
        <end position="79"/>
    </location>
</feature>